<evidence type="ECO:0008006" key="5">
    <source>
        <dbReference type="Google" id="ProtNLM"/>
    </source>
</evidence>
<feature type="transmembrane region" description="Helical" evidence="2">
    <location>
        <begin position="171"/>
        <end position="192"/>
    </location>
</feature>
<gene>
    <name evidence="3" type="ORF">RISK_004197</name>
</gene>
<comment type="caution">
    <text evidence="3">The sequence shown here is derived from an EMBL/GenBank/DDBJ whole genome shotgun (WGS) entry which is preliminary data.</text>
</comment>
<keyword evidence="4" id="KW-1185">Reference proteome</keyword>
<dbReference type="EMBL" id="LECT01000031">
    <property type="protein sequence ID" value="KLU03790.1"/>
    <property type="molecule type" value="Genomic_DNA"/>
</dbReference>
<proteinExistence type="predicted"/>
<feature type="compositionally biased region" description="Polar residues" evidence="1">
    <location>
        <begin position="52"/>
        <end position="62"/>
    </location>
</feature>
<evidence type="ECO:0000256" key="2">
    <source>
        <dbReference type="SAM" id="Phobius"/>
    </source>
</evidence>
<feature type="transmembrane region" description="Helical" evidence="2">
    <location>
        <begin position="80"/>
        <end position="103"/>
    </location>
</feature>
<feature type="transmembrane region" description="Helical" evidence="2">
    <location>
        <begin position="115"/>
        <end position="136"/>
    </location>
</feature>
<protein>
    <recommendedName>
        <fullName evidence="5">Transmembrane protein</fullName>
    </recommendedName>
</protein>
<evidence type="ECO:0000256" key="1">
    <source>
        <dbReference type="SAM" id="MobiDB-lite"/>
    </source>
</evidence>
<feature type="region of interest" description="Disordered" evidence="1">
    <location>
        <begin position="34"/>
        <end position="62"/>
    </location>
</feature>
<dbReference type="Proteomes" id="UP000036367">
    <property type="component" value="Unassembled WGS sequence"/>
</dbReference>
<feature type="transmembrane region" description="Helical" evidence="2">
    <location>
        <begin position="212"/>
        <end position="234"/>
    </location>
</feature>
<keyword evidence="2" id="KW-0812">Transmembrane</keyword>
<reference evidence="3" key="1">
    <citation type="submission" date="2015-05" db="EMBL/GenBank/DDBJ databases">
        <title>Permanent draft genome of Rhodopirellula islandicus K833.</title>
        <authorList>
            <person name="Kizina J."/>
            <person name="Richter M."/>
            <person name="Glockner F.O."/>
            <person name="Harder J."/>
        </authorList>
    </citation>
    <scope>NUCLEOTIDE SEQUENCE [LARGE SCALE GENOMIC DNA]</scope>
    <source>
        <strain evidence="3">K833</strain>
    </source>
</reference>
<feature type="transmembrane region" description="Helical" evidence="2">
    <location>
        <begin position="142"/>
        <end position="159"/>
    </location>
</feature>
<evidence type="ECO:0000313" key="3">
    <source>
        <dbReference type="EMBL" id="KLU03790.1"/>
    </source>
</evidence>
<keyword evidence="2" id="KW-0472">Membrane</keyword>
<dbReference type="STRING" id="595434.RISK_004197"/>
<organism evidence="3 4">
    <name type="scientific">Rhodopirellula islandica</name>
    <dbReference type="NCBI Taxonomy" id="595434"/>
    <lineage>
        <taxon>Bacteria</taxon>
        <taxon>Pseudomonadati</taxon>
        <taxon>Planctomycetota</taxon>
        <taxon>Planctomycetia</taxon>
        <taxon>Pirellulales</taxon>
        <taxon>Pirellulaceae</taxon>
        <taxon>Rhodopirellula</taxon>
    </lineage>
</organism>
<sequence length="298" mass="33440">MTVWFPILPFTECMLTIVPWKQIAVAKRLGQPPMTPCPLNDRPNGDIRPMSLPNSTSHPGDSSGTMMDHLVLSYLDIRRAIGWSGLLLPLLLGPGGMLLGIDIQENMSSYYHTPLRDVFVGTLCAIGIFLFCYRGYDRIENWTANIGSAAAIGIALFPLDYGSDPLIQKSLVGYVHTISGGVFFVTLAFYSLYHFPRDSQREAESHLFERSFAFRTSGLVILFITFAMGGYMVLLPQDWKDWLNGYNFLFWAEWIAVWAFASSWLAKGRVIVTEIGVEILAYSRKMVLQHGLGIKDKP</sequence>
<feature type="transmembrane region" description="Helical" evidence="2">
    <location>
        <begin position="246"/>
        <end position="266"/>
    </location>
</feature>
<name>A0A0J1BAQ7_RHOIS</name>
<accession>A0A0J1BAQ7</accession>
<dbReference type="AlphaFoldDB" id="A0A0J1BAQ7"/>
<keyword evidence="2" id="KW-1133">Transmembrane helix</keyword>
<dbReference type="PATRIC" id="fig|595434.4.peg.3978"/>
<evidence type="ECO:0000313" key="4">
    <source>
        <dbReference type="Proteomes" id="UP000036367"/>
    </source>
</evidence>